<gene>
    <name evidence="2" type="ORF">NESM_000811600</name>
</gene>
<dbReference type="AlphaFoldDB" id="A0AAW0EXJ0"/>
<feature type="region of interest" description="Disordered" evidence="1">
    <location>
        <begin position="124"/>
        <end position="155"/>
    </location>
</feature>
<evidence type="ECO:0000313" key="3">
    <source>
        <dbReference type="Proteomes" id="UP001430356"/>
    </source>
</evidence>
<accession>A0AAW0EXJ0</accession>
<reference evidence="2 3" key="1">
    <citation type="journal article" date="2021" name="MBio">
        <title>A New Model Trypanosomatid, Novymonas esmeraldas: Genomic Perception of Its 'Candidatus Pandoraea novymonadis' Endosymbiont.</title>
        <authorList>
            <person name="Zakharova A."/>
            <person name="Saura A."/>
            <person name="Butenko A."/>
            <person name="Podesvova L."/>
            <person name="Warmusova S."/>
            <person name="Kostygov A.Y."/>
            <person name="Nenarokova A."/>
            <person name="Lukes J."/>
            <person name="Opperdoes F.R."/>
            <person name="Yurchenko V."/>
        </authorList>
    </citation>
    <scope>NUCLEOTIDE SEQUENCE [LARGE SCALE GENOMIC DNA]</scope>
    <source>
        <strain evidence="2 3">E262AT.01</strain>
    </source>
</reference>
<keyword evidence="3" id="KW-1185">Reference proteome</keyword>
<name>A0AAW0EXJ0_9TRYP</name>
<organism evidence="2 3">
    <name type="scientific">Novymonas esmeraldas</name>
    <dbReference type="NCBI Taxonomy" id="1808958"/>
    <lineage>
        <taxon>Eukaryota</taxon>
        <taxon>Discoba</taxon>
        <taxon>Euglenozoa</taxon>
        <taxon>Kinetoplastea</taxon>
        <taxon>Metakinetoplastina</taxon>
        <taxon>Trypanosomatida</taxon>
        <taxon>Trypanosomatidae</taxon>
        <taxon>Novymonas</taxon>
    </lineage>
</organism>
<evidence type="ECO:0000256" key="1">
    <source>
        <dbReference type="SAM" id="MobiDB-lite"/>
    </source>
</evidence>
<dbReference type="Proteomes" id="UP001430356">
    <property type="component" value="Unassembled WGS sequence"/>
</dbReference>
<protein>
    <recommendedName>
        <fullName evidence="4">DUF2382 domain-containing protein</fullName>
    </recommendedName>
</protein>
<dbReference type="EMBL" id="JAECZO010000155">
    <property type="protein sequence ID" value="KAK7198504.1"/>
    <property type="molecule type" value="Genomic_DNA"/>
</dbReference>
<feature type="region of interest" description="Disordered" evidence="1">
    <location>
        <begin position="1"/>
        <end position="108"/>
    </location>
</feature>
<feature type="compositionally biased region" description="Pro residues" evidence="1">
    <location>
        <begin position="62"/>
        <end position="74"/>
    </location>
</feature>
<comment type="caution">
    <text evidence="2">The sequence shown here is derived from an EMBL/GenBank/DDBJ whole genome shotgun (WGS) entry which is preliminary data.</text>
</comment>
<evidence type="ECO:0008006" key="4">
    <source>
        <dbReference type="Google" id="ProtNLM"/>
    </source>
</evidence>
<evidence type="ECO:0000313" key="2">
    <source>
        <dbReference type="EMBL" id="KAK7198504.1"/>
    </source>
</evidence>
<proteinExistence type="predicted"/>
<sequence length="155" mass="17034">MRATPHYPPARHAVATSAAPQHAYPAPRRHAPPAHATSNTSSSTPHRTSYHHGVNRSLSYPDPAPPSPPSPPPLQQQQQQQHREPKSVVYTVQDSHTDTRAHETEYGGVLTIRTTTVTRTITEQLVASDEDDDDDSSSNGGEVRVERQITEAQRP</sequence>
<feature type="compositionally biased region" description="Basic and acidic residues" evidence="1">
    <location>
        <begin position="95"/>
        <end position="105"/>
    </location>
</feature>
<feature type="compositionally biased region" description="Polar residues" evidence="1">
    <location>
        <begin position="37"/>
        <end position="47"/>
    </location>
</feature>
<feature type="compositionally biased region" description="Basic and acidic residues" evidence="1">
    <location>
        <begin position="143"/>
        <end position="155"/>
    </location>
</feature>